<sequence>MKRSNITPLKALSVLTICLGLAIIYFTGGFGLGIGILMMISSILLYLINYFASKTKNFKIIQIGVSLVYVFTVSYYVFKWQEHTTFIFSKTSKGTVGIVFGIPGYPALPPTFLWTKTLTIPSRGVVITSTKEEDMPTWQRYQYSDGSAVETNDIEWNPQLSISLY</sequence>
<comment type="caution">
    <text evidence="2">The sequence shown here is derived from an EMBL/GenBank/DDBJ whole genome shotgun (WGS) entry which is preliminary data.</text>
</comment>
<dbReference type="RefSeq" id="WP_377113306.1">
    <property type="nucleotide sequence ID" value="NZ_JBHTHZ010000003.1"/>
</dbReference>
<accession>A0ABW3AQZ3</accession>
<evidence type="ECO:0000313" key="2">
    <source>
        <dbReference type="EMBL" id="MFD0793481.1"/>
    </source>
</evidence>
<proteinExistence type="predicted"/>
<keyword evidence="1" id="KW-0812">Transmembrane</keyword>
<evidence type="ECO:0000256" key="1">
    <source>
        <dbReference type="SAM" id="Phobius"/>
    </source>
</evidence>
<name>A0ABW3AQZ3_9SPHI</name>
<evidence type="ECO:0000313" key="3">
    <source>
        <dbReference type="Proteomes" id="UP001597010"/>
    </source>
</evidence>
<keyword evidence="1" id="KW-1133">Transmembrane helix</keyword>
<dbReference type="EMBL" id="JBHTHZ010000003">
    <property type="protein sequence ID" value="MFD0793481.1"/>
    <property type="molecule type" value="Genomic_DNA"/>
</dbReference>
<keyword evidence="1" id="KW-0472">Membrane</keyword>
<protein>
    <submittedName>
        <fullName evidence="2">Uncharacterized protein</fullName>
    </submittedName>
</protein>
<keyword evidence="3" id="KW-1185">Reference proteome</keyword>
<gene>
    <name evidence="2" type="ORF">ACFQZX_07610</name>
</gene>
<feature type="transmembrane region" description="Helical" evidence="1">
    <location>
        <begin position="60"/>
        <end position="78"/>
    </location>
</feature>
<feature type="transmembrane region" description="Helical" evidence="1">
    <location>
        <begin position="32"/>
        <end position="48"/>
    </location>
</feature>
<dbReference type="Proteomes" id="UP001597010">
    <property type="component" value="Unassembled WGS sequence"/>
</dbReference>
<organism evidence="2 3">
    <name type="scientific">Mucilaginibacter litoreus</name>
    <dbReference type="NCBI Taxonomy" id="1048221"/>
    <lineage>
        <taxon>Bacteria</taxon>
        <taxon>Pseudomonadati</taxon>
        <taxon>Bacteroidota</taxon>
        <taxon>Sphingobacteriia</taxon>
        <taxon>Sphingobacteriales</taxon>
        <taxon>Sphingobacteriaceae</taxon>
        <taxon>Mucilaginibacter</taxon>
    </lineage>
</organism>
<reference evidence="3" key="1">
    <citation type="journal article" date="2019" name="Int. J. Syst. Evol. Microbiol.">
        <title>The Global Catalogue of Microorganisms (GCM) 10K type strain sequencing project: providing services to taxonomists for standard genome sequencing and annotation.</title>
        <authorList>
            <consortium name="The Broad Institute Genomics Platform"/>
            <consortium name="The Broad Institute Genome Sequencing Center for Infectious Disease"/>
            <person name="Wu L."/>
            <person name="Ma J."/>
        </authorList>
    </citation>
    <scope>NUCLEOTIDE SEQUENCE [LARGE SCALE GENOMIC DNA]</scope>
    <source>
        <strain evidence="3">CCUG 61484</strain>
    </source>
</reference>